<proteinExistence type="predicted"/>
<feature type="non-terminal residue" evidence="1">
    <location>
        <position position="1"/>
    </location>
</feature>
<protein>
    <submittedName>
        <fullName evidence="1">21393_t:CDS:1</fullName>
    </submittedName>
</protein>
<evidence type="ECO:0000313" key="2">
    <source>
        <dbReference type="Proteomes" id="UP000789920"/>
    </source>
</evidence>
<evidence type="ECO:0000313" key="1">
    <source>
        <dbReference type="EMBL" id="CAG8487619.1"/>
    </source>
</evidence>
<gene>
    <name evidence="1" type="ORF">RPERSI_LOCUS1248</name>
</gene>
<name>A0ACA9KQM6_9GLOM</name>
<comment type="caution">
    <text evidence="1">The sequence shown here is derived from an EMBL/GenBank/DDBJ whole genome shotgun (WGS) entry which is preliminary data.</text>
</comment>
<organism evidence="1 2">
    <name type="scientific">Racocetra persica</name>
    <dbReference type="NCBI Taxonomy" id="160502"/>
    <lineage>
        <taxon>Eukaryota</taxon>
        <taxon>Fungi</taxon>
        <taxon>Fungi incertae sedis</taxon>
        <taxon>Mucoromycota</taxon>
        <taxon>Glomeromycotina</taxon>
        <taxon>Glomeromycetes</taxon>
        <taxon>Diversisporales</taxon>
        <taxon>Gigasporaceae</taxon>
        <taxon>Racocetra</taxon>
    </lineage>
</organism>
<reference evidence="1" key="1">
    <citation type="submission" date="2021-06" db="EMBL/GenBank/DDBJ databases">
        <authorList>
            <person name="Kallberg Y."/>
            <person name="Tangrot J."/>
            <person name="Rosling A."/>
        </authorList>
    </citation>
    <scope>NUCLEOTIDE SEQUENCE</scope>
    <source>
        <strain evidence="1">MA461A</strain>
    </source>
</reference>
<sequence>VNEKWEKHDPPQRPDQNQTDVSLNLFITPDNNAKYCDEVGMKRLGSITVVLSDSREQKKSMGLTLKKRVVEVELILTFGTVEIKVTTINKKTGQAYLCWNFN</sequence>
<accession>A0ACA9KQM6</accession>
<keyword evidence="2" id="KW-1185">Reference proteome</keyword>
<dbReference type="Proteomes" id="UP000789920">
    <property type="component" value="Unassembled WGS sequence"/>
</dbReference>
<dbReference type="EMBL" id="CAJVQC010001106">
    <property type="protein sequence ID" value="CAG8487619.1"/>
    <property type="molecule type" value="Genomic_DNA"/>
</dbReference>